<gene>
    <name evidence="3" type="ORF">TDIB3V08_LOCUS4936</name>
</gene>
<proteinExistence type="inferred from homology"/>
<dbReference type="PANTHER" id="PTHR11011">
    <property type="entry name" value="MALE STERILITY PROTEIN 2-RELATED"/>
    <property type="match status" value="1"/>
</dbReference>
<comment type="catalytic activity">
    <reaction evidence="1">
        <text>a long-chain fatty acyl-CoA + 2 NADPH + 2 H(+) = a long-chain primary fatty alcohol + 2 NADP(+) + CoA</text>
        <dbReference type="Rhea" id="RHEA:52716"/>
        <dbReference type="ChEBI" id="CHEBI:15378"/>
        <dbReference type="ChEBI" id="CHEBI:57287"/>
        <dbReference type="ChEBI" id="CHEBI:57783"/>
        <dbReference type="ChEBI" id="CHEBI:58349"/>
        <dbReference type="ChEBI" id="CHEBI:77396"/>
        <dbReference type="ChEBI" id="CHEBI:83139"/>
        <dbReference type="EC" id="1.2.1.84"/>
    </reaction>
</comment>
<evidence type="ECO:0000259" key="2">
    <source>
        <dbReference type="Pfam" id="PF07993"/>
    </source>
</evidence>
<sequence length="156" mass="17541">MCNRRVSEMVSETGLSQENESIATGNRTLRKGTDIQEFYRNCNLFVTGGTGFIGKVLIEKLLRSCPAINKIYVVIRPKRSKSPDERKEELIKCSNNTGQSQHGQESNAAGLKSNVQLQNSWTDARLRTLRYGCLMLNGHWFLRNKALSDCTGKNLS</sequence>
<comment type="similarity">
    <text evidence="1">Belongs to the fatty acyl-CoA reductase family.</text>
</comment>
<keyword evidence="1" id="KW-0521">NADP</keyword>
<dbReference type="Gene3D" id="3.40.50.720">
    <property type="entry name" value="NAD(P)-binding Rossmann-like Domain"/>
    <property type="match status" value="1"/>
</dbReference>
<comment type="function">
    <text evidence="1">Catalyzes the reduction of fatty acyl-CoA to fatty alcohols.</text>
</comment>
<dbReference type="AlphaFoldDB" id="A0A7R8VKQ8"/>
<dbReference type="GO" id="GO:0102965">
    <property type="term" value="F:alcohol-forming long-chain fatty acyl-CoA reductase activity"/>
    <property type="evidence" value="ECO:0007669"/>
    <property type="project" value="UniProtKB-EC"/>
</dbReference>
<dbReference type="InterPro" id="IPR036291">
    <property type="entry name" value="NAD(P)-bd_dom_sf"/>
</dbReference>
<dbReference type="InterPro" id="IPR013120">
    <property type="entry name" value="FAR_NAD-bd"/>
</dbReference>
<dbReference type="InterPro" id="IPR026055">
    <property type="entry name" value="FAR"/>
</dbReference>
<protein>
    <recommendedName>
        <fullName evidence="1">Fatty acyl-CoA reductase</fullName>
        <ecNumber evidence="1">1.2.1.84</ecNumber>
    </recommendedName>
</protein>
<name>A0A7R8VKQ8_TIMDO</name>
<accession>A0A7R8VKQ8</accession>
<dbReference type="EC" id="1.2.1.84" evidence="1"/>
<keyword evidence="1" id="KW-0560">Oxidoreductase</keyword>
<dbReference type="GO" id="GO:0080019">
    <property type="term" value="F:alcohol-forming very long-chain fatty acyl-CoA reductase activity"/>
    <property type="evidence" value="ECO:0007669"/>
    <property type="project" value="InterPro"/>
</dbReference>
<dbReference type="GO" id="GO:0005777">
    <property type="term" value="C:peroxisome"/>
    <property type="evidence" value="ECO:0007669"/>
    <property type="project" value="TreeGrafter"/>
</dbReference>
<dbReference type="EMBL" id="OA566305">
    <property type="protein sequence ID" value="CAD7198657.1"/>
    <property type="molecule type" value="Genomic_DNA"/>
</dbReference>
<dbReference type="PANTHER" id="PTHR11011:SF116">
    <property type="entry name" value="FATTY ACYL-COA REDUCTASE CG5065-RELATED"/>
    <property type="match status" value="1"/>
</dbReference>
<feature type="domain" description="Thioester reductase (TE)" evidence="2">
    <location>
        <begin position="46"/>
        <end position="93"/>
    </location>
</feature>
<organism evidence="3">
    <name type="scientific">Timema douglasi</name>
    <name type="common">Walking stick</name>
    <dbReference type="NCBI Taxonomy" id="61478"/>
    <lineage>
        <taxon>Eukaryota</taxon>
        <taxon>Metazoa</taxon>
        <taxon>Ecdysozoa</taxon>
        <taxon>Arthropoda</taxon>
        <taxon>Hexapoda</taxon>
        <taxon>Insecta</taxon>
        <taxon>Pterygota</taxon>
        <taxon>Neoptera</taxon>
        <taxon>Polyneoptera</taxon>
        <taxon>Phasmatodea</taxon>
        <taxon>Timematodea</taxon>
        <taxon>Timematoidea</taxon>
        <taxon>Timematidae</taxon>
        <taxon>Timema</taxon>
    </lineage>
</organism>
<dbReference type="Pfam" id="PF07993">
    <property type="entry name" value="NAD_binding_4"/>
    <property type="match status" value="1"/>
</dbReference>
<dbReference type="SUPFAM" id="SSF51735">
    <property type="entry name" value="NAD(P)-binding Rossmann-fold domains"/>
    <property type="match status" value="1"/>
</dbReference>
<keyword evidence="1" id="KW-0444">Lipid biosynthesis</keyword>
<dbReference type="GO" id="GO:0035336">
    <property type="term" value="P:long-chain fatty-acyl-CoA metabolic process"/>
    <property type="evidence" value="ECO:0007669"/>
    <property type="project" value="TreeGrafter"/>
</dbReference>
<reference evidence="3" key="1">
    <citation type="submission" date="2020-11" db="EMBL/GenBank/DDBJ databases">
        <authorList>
            <person name="Tran Van P."/>
        </authorList>
    </citation>
    <scope>NUCLEOTIDE SEQUENCE</scope>
</reference>
<evidence type="ECO:0000313" key="3">
    <source>
        <dbReference type="EMBL" id="CAD7198657.1"/>
    </source>
</evidence>
<keyword evidence="1" id="KW-0443">Lipid metabolism</keyword>
<evidence type="ECO:0000256" key="1">
    <source>
        <dbReference type="RuleBase" id="RU363097"/>
    </source>
</evidence>